<reference evidence="1" key="2">
    <citation type="journal article" date="2023" name="IMA Fungus">
        <title>Comparative genomic study of the Penicillium genus elucidates a diverse pangenome and 15 lateral gene transfer events.</title>
        <authorList>
            <person name="Petersen C."/>
            <person name="Sorensen T."/>
            <person name="Nielsen M.R."/>
            <person name="Sondergaard T.E."/>
            <person name="Sorensen J.L."/>
            <person name="Fitzpatrick D.A."/>
            <person name="Frisvad J.C."/>
            <person name="Nielsen K.L."/>
        </authorList>
    </citation>
    <scope>NUCLEOTIDE SEQUENCE</scope>
    <source>
        <strain evidence="1">IBT 23319</strain>
    </source>
</reference>
<evidence type="ECO:0000313" key="2">
    <source>
        <dbReference type="Proteomes" id="UP001147733"/>
    </source>
</evidence>
<reference evidence="1" key="1">
    <citation type="submission" date="2022-11" db="EMBL/GenBank/DDBJ databases">
        <authorList>
            <person name="Petersen C."/>
        </authorList>
    </citation>
    <scope>NUCLEOTIDE SEQUENCE</scope>
    <source>
        <strain evidence="1">IBT 23319</strain>
    </source>
</reference>
<comment type="caution">
    <text evidence="1">The sequence shown here is derived from an EMBL/GenBank/DDBJ whole genome shotgun (WGS) entry which is preliminary data.</text>
</comment>
<dbReference type="AlphaFoldDB" id="A0A9W9TUZ0"/>
<evidence type="ECO:0000313" key="1">
    <source>
        <dbReference type="EMBL" id="KAJ5242366.1"/>
    </source>
</evidence>
<protein>
    <submittedName>
        <fullName evidence="1">Uncharacterized protein</fullName>
    </submittedName>
</protein>
<dbReference type="RefSeq" id="XP_056505370.1">
    <property type="nucleotide sequence ID" value="XM_056639613.1"/>
</dbReference>
<dbReference type="GeneID" id="81378780"/>
<proteinExistence type="predicted"/>
<name>A0A9W9TUZ0_PENCI</name>
<gene>
    <name evidence="1" type="ORF">N7469_000693</name>
</gene>
<organism evidence="1 2">
    <name type="scientific">Penicillium citrinum</name>
    <dbReference type="NCBI Taxonomy" id="5077"/>
    <lineage>
        <taxon>Eukaryota</taxon>
        <taxon>Fungi</taxon>
        <taxon>Dikarya</taxon>
        <taxon>Ascomycota</taxon>
        <taxon>Pezizomycotina</taxon>
        <taxon>Eurotiomycetes</taxon>
        <taxon>Eurotiomycetidae</taxon>
        <taxon>Eurotiales</taxon>
        <taxon>Aspergillaceae</taxon>
        <taxon>Penicillium</taxon>
    </lineage>
</organism>
<dbReference type="Proteomes" id="UP001147733">
    <property type="component" value="Unassembled WGS sequence"/>
</dbReference>
<sequence>MSMFVESVLPIHWLSLDRLTRCVKGAELGRAMQPEQQQQSIARTSHQPSAITIAAQSSLF</sequence>
<keyword evidence="2" id="KW-1185">Reference proteome</keyword>
<accession>A0A9W9TUZ0</accession>
<dbReference type="EMBL" id="JAPQKT010000001">
    <property type="protein sequence ID" value="KAJ5242366.1"/>
    <property type="molecule type" value="Genomic_DNA"/>
</dbReference>